<keyword evidence="2" id="KW-1185">Reference proteome</keyword>
<name>A0A4C1WT97_EUMVA</name>
<sequence>MKPRPWAGRRDINIGRAVIRAGRISAVRSRRVAGPTPDAYSSGCRSVGTSVTFKPEATGEFTIMCGSTNDFLSQIEVFAPCLVWHVKPSILEGYHHVRADVR</sequence>
<accession>A0A4C1WT97</accession>
<organism evidence="1 2">
    <name type="scientific">Eumeta variegata</name>
    <name type="common">Bagworm moth</name>
    <name type="synonym">Eumeta japonica</name>
    <dbReference type="NCBI Taxonomy" id="151549"/>
    <lineage>
        <taxon>Eukaryota</taxon>
        <taxon>Metazoa</taxon>
        <taxon>Ecdysozoa</taxon>
        <taxon>Arthropoda</taxon>
        <taxon>Hexapoda</taxon>
        <taxon>Insecta</taxon>
        <taxon>Pterygota</taxon>
        <taxon>Neoptera</taxon>
        <taxon>Endopterygota</taxon>
        <taxon>Lepidoptera</taxon>
        <taxon>Glossata</taxon>
        <taxon>Ditrysia</taxon>
        <taxon>Tineoidea</taxon>
        <taxon>Psychidae</taxon>
        <taxon>Oiketicinae</taxon>
        <taxon>Eumeta</taxon>
    </lineage>
</organism>
<dbReference type="Proteomes" id="UP000299102">
    <property type="component" value="Unassembled WGS sequence"/>
</dbReference>
<protein>
    <submittedName>
        <fullName evidence="1">Uncharacterized protein</fullName>
    </submittedName>
</protein>
<reference evidence="1 2" key="1">
    <citation type="journal article" date="2019" name="Commun. Biol.">
        <title>The bagworm genome reveals a unique fibroin gene that provides high tensile strength.</title>
        <authorList>
            <person name="Kono N."/>
            <person name="Nakamura H."/>
            <person name="Ohtoshi R."/>
            <person name="Tomita M."/>
            <person name="Numata K."/>
            <person name="Arakawa K."/>
        </authorList>
    </citation>
    <scope>NUCLEOTIDE SEQUENCE [LARGE SCALE GENOMIC DNA]</scope>
</reference>
<comment type="caution">
    <text evidence="1">The sequence shown here is derived from an EMBL/GenBank/DDBJ whole genome shotgun (WGS) entry which is preliminary data.</text>
</comment>
<proteinExistence type="predicted"/>
<evidence type="ECO:0000313" key="2">
    <source>
        <dbReference type="Proteomes" id="UP000299102"/>
    </source>
</evidence>
<dbReference type="EMBL" id="BGZK01000650">
    <property type="protein sequence ID" value="GBP54598.1"/>
    <property type="molecule type" value="Genomic_DNA"/>
</dbReference>
<gene>
    <name evidence="1" type="ORF">EVAR_33067_1</name>
</gene>
<dbReference type="AlphaFoldDB" id="A0A4C1WT97"/>
<evidence type="ECO:0000313" key="1">
    <source>
        <dbReference type="EMBL" id="GBP54598.1"/>
    </source>
</evidence>